<keyword evidence="16" id="KW-1185">Reference proteome</keyword>
<dbReference type="InterPro" id="IPR001611">
    <property type="entry name" value="Leu-rich_rpt"/>
</dbReference>
<dbReference type="PANTHER" id="PTHR15454:SF73">
    <property type="entry name" value="DYNEIN AXONEMAL LIGHT CHAIN 1"/>
    <property type="match status" value="1"/>
</dbReference>
<keyword evidence="9" id="KW-0966">Cell projection</keyword>
<sequence>MGTADLQKQADETGKIHIDGEKHKDFQKIEDLTCLDQFSELNELQISNCFNLCKFAGVEKQPSLEKISIFAGNLFDLTFPFFTNNHKLQQLTVEYNNSLCSLSGLKGAKNLKKLKVCHCKIKEIDKSLKQLGLTYLNCSDNKIEEMDGVAQLITLIDLKLSINLIIDIPDISSLINLRSLDLSSNYISDITGLKGLNLHTLILSQNEIERLGNLKKMTNLKVLYLDCNKIADVDQLVYLLDLKQLKEFHIFDNPLIDDEDYDTKVFYMIPTTCEDVRVYEDDNDFPDCLEYCQDIKQDENPFAKKIEENRLRDEKRALKKAQKEEEDIKLGLTKNNESKEMHDKPHVALLEFRKSLKTNKSNNKLQLPESMEIVKKIDLSQISTGLLSRLQEKREYIEMDAQVVNEKRKIEPINNDIAELQKLFDMQKVNLSKAEQSKETKKTDLIQQIVPVIPANILASTEVSKQPQEATPLINEVPTIVEDKQEIHTEEVVHESKEQNEAPTLPLLPEQNNNSVTQNEVKEIIELKNEVEKLKNELKLKDELLTDYLVQIETLKKELSQK</sequence>
<dbReference type="InterPro" id="IPR025875">
    <property type="entry name" value="Leu-rich_rpt_4"/>
</dbReference>
<evidence type="ECO:0000256" key="6">
    <source>
        <dbReference type="ARBA" id="ARBA00023017"/>
    </source>
</evidence>
<dbReference type="Gene3D" id="3.80.10.10">
    <property type="entry name" value="Ribonuclease Inhibitor"/>
    <property type="match status" value="2"/>
</dbReference>
<comment type="subcellular location">
    <subcellularLocation>
        <location evidence="1">Cytoplasm</location>
        <location evidence="1">Cytoskeleton</location>
        <location evidence="1">Cilium axoneme</location>
    </subcellularLocation>
</comment>
<name>A0AA86S687_9EUKA</name>
<keyword evidence="8" id="KW-0206">Cytoskeleton</keyword>
<dbReference type="PANTHER" id="PTHR15454">
    <property type="entry name" value="NISCHARIN RELATED"/>
    <property type="match status" value="1"/>
</dbReference>
<evidence type="ECO:0000313" key="16">
    <source>
        <dbReference type="Proteomes" id="UP001642409"/>
    </source>
</evidence>
<evidence type="ECO:0000256" key="11">
    <source>
        <dbReference type="ARBA" id="ARBA00049760"/>
    </source>
</evidence>
<evidence type="ECO:0000313" key="15">
    <source>
        <dbReference type="EMBL" id="CAL5984723.1"/>
    </source>
</evidence>
<dbReference type="AlphaFoldDB" id="A0AA86S687"/>
<evidence type="ECO:0000256" key="8">
    <source>
        <dbReference type="ARBA" id="ARBA00023212"/>
    </source>
</evidence>
<keyword evidence="4" id="KW-0493">Microtubule</keyword>
<organism evidence="14">
    <name type="scientific">Hexamita inflata</name>
    <dbReference type="NCBI Taxonomy" id="28002"/>
    <lineage>
        <taxon>Eukaryota</taxon>
        <taxon>Metamonada</taxon>
        <taxon>Diplomonadida</taxon>
        <taxon>Hexamitidae</taxon>
        <taxon>Hexamitinae</taxon>
        <taxon>Hexamita</taxon>
    </lineage>
</organism>
<proteinExistence type="inferred from homology"/>
<dbReference type="GO" id="GO:0030286">
    <property type="term" value="C:dynein complex"/>
    <property type="evidence" value="ECO:0007669"/>
    <property type="project" value="UniProtKB-KW"/>
</dbReference>
<protein>
    <recommendedName>
        <fullName evidence="11">Dynein axonemal light chain 1</fullName>
    </recommendedName>
</protein>
<dbReference type="PROSITE" id="PS51450">
    <property type="entry name" value="LRR"/>
    <property type="match status" value="4"/>
</dbReference>
<dbReference type="EMBL" id="CAXDID020000017">
    <property type="protein sequence ID" value="CAL5984723.1"/>
    <property type="molecule type" value="Genomic_DNA"/>
</dbReference>
<evidence type="ECO:0000256" key="4">
    <source>
        <dbReference type="ARBA" id="ARBA00022701"/>
    </source>
</evidence>
<evidence type="ECO:0000256" key="9">
    <source>
        <dbReference type="ARBA" id="ARBA00023273"/>
    </source>
</evidence>
<evidence type="ECO:0000256" key="1">
    <source>
        <dbReference type="ARBA" id="ARBA00004430"/>
    </source>
</evidence>
<evidence type="ECO:0000256" key="7">
    <source>
        <dbReference type="ARBA" id="ARBA00023175"/>
    </source>
</evidence>
<keyword evidence="3" id="KW-0433">Leucine-rich repeat</keyword>
<reference evidence="15 16" key="2">
    <citation type="submission" date="2024-07" db="EMBL/GenBank/DDBJ databases">
        <authorList>
            <person name="Akdeniz Z."/>
        </authorList>
    </citation>
    <scope>NUCLEOTIDE SEQUENCE [LARGE SCALE GENOMIC DNA]</scope>
</reference>
<feature type="coiled-coil region" evidence="12">
    <location>
        <begin position="517"/>
        <end position="544"/>
    </location>
</feature>
<dbReference type="EMBL" id="CATOUU010001186">
    <property type="protein sequence ID" value="CAI9978830.1"/>
    <property type="molecule type" value="Genomic_DNA"/>
</dbReference>
<evidence type="ECO:0000256" key="10">
    <source>
        <dbReference type="ARBA" id="ARBA00049659"/>
    </source>
</evidence>
<keyword evidence="7" id="KW-0505">Motor protein</keyword>
<evidence type="ECO:0000256" key="2">
    <source>
        <dbReference type="ARBA" id="ARBA00022490"/>
    </source>
</evidence>
<dbReference type="SUPFAM" id="SSF52058">
    <property type="entry name" value="L domain-like"/>
    <property type="match status" value="1"/>
</dbReference>
<keyword evidence="12" id="KW-0175">Coiled coil</keyword>
<dbReference type="GO" id="GO:0005930">
    <property type="term" value="C:axoneme"/>
    <property type="evidence" value="ECO:0007669"/>
    <property type="project" value="UniProtKB-SubCell"/>
</dbReference>
<keyword evidence="6" id="KW-0243">Dynein</keyword>
<dbReference type="GO" id="GO:0005874">
    <property type="term" value="C:microtubule"/>
    <property type="evidence" value="ECO:0007669"/>
    <property type="project" value="UniProtKB-KW"/>
</dbReference>
<evidence type="ECO:0000313" key="14">
    <source>
        <dbReference type="EMBL" id="CAI9978830.1"/>
    </source>
</evidence>
<feature type="region of interest" description="Disordered" evidence="13">
    <location>
        <begin position="494"/>
        <end position="514"/>
    </location>
</feature>
<accession>A0AA86S687</accession>
<comment type="similarity">
    <text evidence="10">Belongs to the dynein light chain LC1-type family.</text>
</comment>
<comment type="caution">
    <text evidence="14">The sequence shown here is derived from an EMBL/GenBank/DDBJ whole genome shotgun (WGS) entry which is preliminary data.</text>
</comment>
<reference evidence="14" key="1">
    <citation type="submission" date="2023-06" db="EMBL/GenBank/DDBJ databases">
        <authorList>
            <person name="Kurt Z."/>
        </authorList>
    </citation>
    <scope>NUCLEOTIDE SEQUENCE</scope>
</reference>
<evidence type="ECO:0000256" key="13">
    <source>
        <dbReference type="SAM" id="MobiDB-lite"/>
    </source>
</evidence>
<keyword evidence="2" id="KW-0963">Cytoplasm</keyword>
<dbReference type="Pfam" id="PF12799">
    <property type="entry name" value="LRR_4"/>
    <property type="match status" value="1"/>
</dbReference>
<evidence type="ECO:0000256" key="3">
    <source>
        <dbReference type="ARBA" id="ARBA00022614"/>
    </source>
</evidence>
<keyword evidence="5" id="KW-0677">Repeat</keyword>
<evidence type="ECO:0000256" key="12">
    <source>
        <dbReference type="SAM" id="Coils"/>
    </source>
</evidence>
<dbReference type="InterPro" id="IPR032675">
    <property type="entry name" value="LRR_dom_sf"/>
</dbReference>
<gene>
    <name evidence="14" type="ORF">HINF_LOCUS66475</name>
    <name evidence="15" type="ORF">HINF_LOCUS8242</name>
</gene>
<dbReference type="Proteomes" id="UP001642409">
    <property type="component" value="Unassembled WGS sequence"/>
</dbReference>
<evidence type="ECO:0000256" key="5">
    <source>
        <dbReference type="ARBA" id="ARBA00022737"/>
    </source>
</evidence>